<accession>A0A8C5FD14</accession>
<dbReference type="Pfam" id="PF00078">
    <property type="entry name" value="RVT_1"/>
    <property type="match status" value="1"/>
</dbReference>
<dbReference type="PROSITE" id="PS50878">
    <property type="entry name" value="RT_POL"/>
    <property type="match status" value="1"/>
</dbReference>
<keyword evidence="3" id="KW-1185">Reference proteome</keyword>
<sequence>MNLHPCSWFSFYLTGRQQFVQLSNHKSRCSGVSLGVPQGSVLGPLLFNTYLLPLGTLLRHHGVHFHCYADDTQVYISTKPTAAIPPTSLITCLEELIGSKSTLTKSQFTPAPLIIIDGFPVPFSSKVKSLGVILDNTLSFAPHFDNITRTAFFHLRNIARLRPSLTQSSTEILVHSFVTSRIDYCNALLTGLPTKLINRLQIIQNSAARIITRTKSSDHITPVLIQLHWLSVHYRIQYKTLLLTYKALHNLAPSYLCDLLQEYTPSRSLRSTSAGLLCIPTSRLTTMGARSFSCSAPRLWNSLPPHIKQSDTITTFESQLKTHLFKLAHNV</sequence>
<reference evidence="2" key="1">
    <citation type="submission" date="2025-08" db="UniProtKB">
        <authorList>
            <consortium name="Ensembl"/>
        </authorList>
    </citation>
    <scope>IDENTIFICATION</scope>
</reference>
<evidence type="ECO:0000313" key="3">
    <source>
        <dbReference type="Proteomes" id="UP000694546"/>
    </source>
</evidence>
<dbReference type="InterPro" id="IPR000477">
    <property type="entry name" value="RT_dom"/>
</dbReference>
<evidence type="ECO:0000313" key="2">
    <source>
        <dbReference type="Ensembl" id="ENSGMOP00000027752.1"/>
    </source>
</evidence>
<organism evidence="2 3">
    <name type="scientific">Gadus morhua</name>
    <name type="common">Atlantic cod</name>
    <dbReference type="NCBI Taxonomy" id="8049"/>
    <lineage>
        <taxon>Eukaryota</taxon>
        <taxon>Metazoa</taxon>
        <taxon>Chordata</taxon>
        <taxon>Craniata</taxon>
        <taxon>Vertebrata</taxon>
        <taxon>Euteleostomi</taxon>
        <taxon>Actinopterygii</taxon>
        <taxon>Neopterygii</taxon>
        <taxon>Teleostei</taxon>
        <taxon>Neoteleostei</taxon>
        <taxon>Acanthomorphata</taxon>
        <taxon>Zeiogadaria</taxon>
        <taxon>Gadariae</taxon>
        <taxon>Gadiformes</taxon>
        <taxon>Gadoidei</taxon>
        <taxon>Gadidae</taxon>
        <taxon>Gadus</taxon>
    </lineage>
</organism>
<dbReference type="Proteomes" id="UP000694546">
    <property type="component" value="Chromosome 3"/>
</dbReference>
<evidence type="ECO:0000259" key="1">
    <source>
        <dbReference type="PROSITE" id="PS50878"/>
    </source>
</evidence>
<protein>
    <recommendedName>
        <fullName evidence="1">Reverse transcriptase domain-containing protein</fullName>
    </recommendedName>
</protein>
<dbReference type="Ensembl" id="ENSGMOT00000047120.1">
    <property type="protein sequence ID" value="ENSGMOP00000027752.1"/>
    <property type="gene ID" value="ENSGMOG00000023813.1"/>
</dbReference>
<dbReference type="OMA" id="WGAGHAN"/>
<dbReference type="PANTHER" id="PTHR33332">
    <property type="entry name" value="REVERSE TRANSCRIPTASE DOMAIN-CONTAINING PROTEIN"/>
    <property type="match status" value="1"/>
</dbReference>
<dbReference type="AlphaFoldDB" id="A0A8C5FD14"/>
<reference evidence="2" key="2">
    <citation type="submission" date="2025-09" db="UniProtKB">
        <authorList>
            <consortium name="Ensembl"/>
        </authorList>
    </citation>
    <scope>IDENTIFICATION</scope>
</reference>
<feature type="domain" description="Reverse transcriptase" evidence="1">
    <location>
        <begin position="1"/>
        <end position="134"/>
    </location>
</feature>
<proteinExistence type="predicted"/>
<name>A0A8C5FD14_GADMO</name>
<dbReference type="GeneTree" id="ENSGT01150000286909"/>